<protein>
    <submittedName>
        <fullName evidence="2">Glycosyltransferase family 4 protein</fullName>
    </submittedName>
</protein>
<dbReference type="Proteomes" id="UP000535908">
    <property type="component" value="Unassembled WGS sequence"/>
</dbReference>
<comment type="caution">
    <text evidence="2">The sequence shown here is derived from an EMBL/GenBank/DDBJ whole genome shotgun (WGS) entry which is preliminary data.</text>
</comment>
<organism evidence="2 3">
    <name type="scientific">Listeria grandensis</name>
    <dbReference type="NCBI Taxonomy" id="1494963"/>
    <lineage>
        <taxon>Bacteria</taxon>
        <taxon>Bacillati</taxon>
        <taxon>Bacillota</taxon>
        <taxon>Bacilli</taxon>
        <taxon>Bacillales</taxon>
        <taxon>Listeriaceae</taxon>
        <taxon>Listeria</taxon>
    </lineage>
</organism>
<dbReference type="EMBL" id="JAARWN010000006">
    <property type="protein sequence ID" value="MBC1936333.1"/>
    <property type="molecule type" value="Genomic_DNA"/>
</dbReference>
<accession>A0A7X0Y3Y6</accession>
<name>A0A7X0Y3Y6_9LIST</name>
<dbReference type="RefSeq" id="WP_185525998.1">
    <property type="nucleotide sequence ID" value="NZ_JAARWN010000006.1"/>
</dbReference>
<evidence type="ECO:0000313" key="2">
    <source>
        <dbReference type="EMBL" id="MBC1936333.1"/>
    </source>
</evidence>
<dbReference type="AlphaFoldDB" id="A0A7X0Y3Y6"/>
<dbReference type="Gene3D" id="3.40.50.2000">
    <property type="entry name" value="Glycogen Phosphorylase B"/>
    <property type="match status" value="1"/>
</dbReference>
<dbReference type="GO" id="GO:0016740">
    <property type="term" value="F:transferase activity"/>
    <property type="evidence" value="ECO:0007669"/>
    <property type="project" value="UniProtKB-KW"/>
</dbReference>
<reference evidence="2 3" key="1">
    <citation type="submission" date="2020-03" db="EMBL/GenBank/DDBJ databases">
        <title>Soil Listeria distribution.</title>
        <authorList>
            <person name="Liao J."/>
            <person name="Wiedmann M."/>
        </authorList>
    </citation>
    <scope>NUCLEOTIDE SEQUENCE [LARGE SCALE GENOMIC DNA]</scope>
    <source>
        <strain evidence="2 3">FSL L7-0741</strain>
    </source>
</reference>
<keyword evidence="2" id="KW-0808">Transferase</keyword>
<dbReference type="SUPFAM" id="SSF53756">
    <property type="entry name" value="UDP-Glycosyltransferase/glycogen phosphorylase"/>
    <property type="match status" value="1"/>
</dbReference>
<sequence length="188" mass="22080">MKKVLIMSSVHPWNDTRVFHKEAVSLANLGYNVTLYATASNHVYENNIPNLQVITFAPKSKATRWQTWLQFYSIARNSKAEIVHLHDPELLPLGYILKTIHHKKVIFDMHEDFPAVLQTRTVGNMRVPKWLLRFISTVEKNMLQKWKSPILCSKGESKDEKNSKYAPIYFGANKTKFFKRCNRNFRLW</sequence>
<dbReference type="Pfam" id="PF13439">
    <property type="entry name" value="Glyco_transf_4"/>
    <property type="match status" value="1"/>
</dbReference>
<gene>
    <name evidence="2" type="ORF">HCA69_08135</name>
</gene>
<dbReference type="InterPro" id="IPR028098">
    <property type="entry name" value="Glyco_trans_4-like_N"/>
</dbReference>
<evidence type="ECO:0000313" key="3">
    <source>
        <dbReference type="Proteomes" id="UP000535908"/>
    </source>
</evidence>
<evidence type="ECO:0000259" key="1">
    <source>
        <dbReference type="Pfam" id="PF13439"/>
    </source>
</evidence>
<proteinExistence type="predicted"/>
<feature type="domain" description="Glycosyltransferase subfamily 4-like N-terminal" evidence="1">
    <location>
        <begin position="18"/>
        <end position="134"/>
    </location>
</feature>